<dbReference type="InterPro" id="IPR031168">
    <property type="entry name" value="G_TrmE"/>
</dbReference>
<evidence type="ECO:0000259" key="13">
    <source>
        <dbReference type="PROSITE" id="PS51709"/>
    </source>
</evidence>
<dbReference type="PROSITE" id="PS51709">
    <property type="entry name" value="G_TRME"/>
    <property type="match status" value="1"/>
</dbReference>
<dbReference type="GO" id="GO:0005829">
    <property type="term" value="C:cytosol"/>
    <property type="evidence" value="ECO:0007669"/>
    <property type="project" value="TreeGrafter"/>
</dbReference>
<evidence type="ECO:0000256" key="2">
    <source>
        <dbReference type="ARBA" id="ARBA00022490"/>
    </source>
</evidence>
<feature type="binding site" evidence="10">
    <location>
        <position position="508"/>
    </location>
    <ligand>
        <name>(6S)-5-formyl-5,6,7,8-tetrahydrofolate</name>
        <dbReference type="ChEBI" id="CHEBI:57457"/>
    </ligand>
</feature>
<dbReference type="GO" id="GO:0005525">
    <property type="term" value="F:GTP binding"/>
    <property type="evidence" value="ECO:0007669"/>
    <property type="project" value="UniProtKB-UniRule"/>
</dbReference>
<proteinExistence type="inferred from homology"/>
<evidence type="ECO:0000256" key="7">
    <source>
        <dbReference type="ARBA" id="ARBA00022842"/>
    </source>
</evidence>
<feature type="binding site" evidence="10">
    <location>
        <begin position="305"/>
        <end position="311"/>
    </location>
    <ligand>
        <name>GTP</name>
        <dbReference type="ChEBI" id="CHEBI:37565"/>
    </ligand>
</feature>
<dbReference type="Pfam" id="PF12631">
    <property type="entry name" value="MnmE_helical"/>
    <property type="match status" value="1"/>
</dbReference>
<evidence type="ECO:0000256" key="9">
    <source>
        <dbReference type="ARBA" id="ARBA00023134"/>
    </source>
</evidence>
<dbReference type="GO" id="GO:0003924">
    <property type="term" value="F:GTPase activity"/>
    <property type="evidence" value="ECO:0007669"/>
    <property type="project" value="UniProtKB-UniRule"/>
</dbReference>
<dbReference type="InterPro" id="IPR027368">
    <property type="entry name" value="MnmE_dom2"/>
</dbReference>
<gene>
    <name evidence="10" type="primary">mnmE</name>
    <name evidence="10" type="synonym">trmE</name>
    <name evidence="14" type="ordered locus">Ferpe_0174</name>
</gene>
<comment type="caution">
    <text evidence="10">Lacks conserved residue(s) required for the propagation of feature annotation.</text>
</comment>
<comment type="subcellular location">
    <subcellularLocation>
        <location evidence="10">Cytoplasm</location>
    </subcellularLocation>
</comment>
<comment type="similarity">
    <text evidence="1 10 11">Belongs to the TRAFAC class TrmE-Era-EngA-EngB-Septin-like GTPase superfamily. TrmE GTPase family.</text>
</comment>
<dbReference type="InterPro" id="IPR027417">
    <property type="entry name" value="P-loop_NTPase"/>
</dbReference>
<evidence type="ECO:0000313" key="14">
    <source>
        <dbReference type="EMBL" id="AFG34325.1"/>
    </source>
</evidence>
<dbReference type="PRINTS" id="PR00326">
    <property type="entry name" value="GTP1OBG"/>
</dbReference>
<dbReference type="EC" id="3.6.-.-" evidence="10"/>
<keyword evidence="3 10" id="KW-0819">tRNA processing</keyword>
<evidence type="ECO:0000256" key="5">
    <source>
        <dbReference type="ARBA" id="ARBA00022741"/>
    </source>
</evidence>
<comment type="cofactor">
    <cofactor evidence="10">
        <name>K(+)</name>
        <dbReference type="ChEBI" id="CHEBI:29103"/>
    </cofactor>
    <text evidence="10">Binds 1 potassium ion per subunit.</text>
</comment>
<dbReference type="CDD" id="cd14858">
    <property type="entry name" value="TrmE_N"/>
    <property type="match status" value="1"/>
</dbReference>
<dbReference type="GO" id="GO:0030488">
    <property type="term" value="P:tRNA methylation"/>
    <property type="evidence" value="ECO:0007669"/>
    <property type="project" value="TreeGrafter"/>
</dbReference>
<dbReference type="InterPro" id="IPR006073">
    <property type="entry name" value="GTP-bd"/>
</dbReference>
<dbReference type="PANTHER" id="PTHR42714">
    <property type="entry name" value="TRNA MODIFICATION GTPASE GTPBP3"/>
    <property type="match status" value="1"/>
</dbReference>
<feature type="binding site" evidence="10">
    <location>
        <position position="286"/>
    </location>
    <ligand>
        <name>K(+)</name>
        <dbReference type="ChEBI" id="CHEBI:29103"/>
    </ligand>
</feature>
<evidence type="ECO:0000256" key="3">
    <source>
        <dbReference type="ARBA" id="ARBA00022694"/>
    </source>
</evidence>
<dbReference type="NCBIfam" id="NF003661">
    <property type="entry name" value="PRK05291.1-3"/>
    <property type="match status" value="1"/>
</dbReference>
<evidence type="ECO:0000313" key="15">
    <source>
        <dbReference type="Proteomes" id="UP000007384"/>
    </source>
</evidence>
<dbReference type="STRING" id="771875.Ferpe_0174"/>
<dbReference type="HAMAP" id="MF_00379">
    <property type="entry name" value="GTPase_MnmE"/>
    <property type="match status" value="1"/>
</dbReference>
<dbReference type="FunFam" id="3.30.1360.120:FF:000003">
    <property type="entry name" value="tRNA modification GTPase MnmE"/>
    <property type="match status" value="1"/>
</dbReference>
<dbReference type="KEGG" id="fpe:Ferpe_0174"/>
<dbReference type="InterPro" id="IPR004520">
    <property type="entry name" value="GTPase_MnmE"/>
</dbReference>
<keyword evidence="9 10" id="KW-0342">GTP-binding</keyword>
<feature type="binding site" evidence="10">
    <location>
        <begin position="330"/>
        <end position="333"/>
    </location>
    <ligand>
        <name>GTP</name>
        <dbReference type="ChEBI" id="CHEBI:37565"/>
    </ligand>
</feature>
<dbReference type="HOGENOM" id="CLU_019624_4_1_0"/>
<dbReference type="Gene3D" id="3.30.1360.120">
    <property type="entry name" value="Probable tRNA modification gtpase trme, domain 1"/>
    <property type="match status" value="1"/>
</dbReference>
<dbReference type="NCBIfam" id="TIGR00231">
    <property type="entry name" value="small_GTP"/>
    <property type="match status" value="1"/>
</dbReference>
<accession>H9U9Y2</accession>
<dbReference type="Pfam" id="PF01926">
    <property type="entry name" value="MMR_HSR1"/>
    <property type="match status" value="1"/>
</dbReference>
<feature type="binding site" evidence="10">
    <location>
        <position position="290"/>
    </location>
    <ligand>
        <name>Mg(2+)</name>
        <dbReference type="ChEBI" id="CHEBI:18420"/>
    </ligand>
</feature>
<dbReference type="FunFam" id="3.40.50.300:FF:001376">
    <property type="entry name" value="tRNA modification GTPase MnmE"/>
    <property type="match status" value="1"/>
</dbReference>
<dbReference type="GO" id="GO:0002098">
    <property type="term" value="P:tRNA wobble uridine modification"/>
    <property type="evidence" value="ECO:0007669"/>
    <property type="project" value="TreeGrafter"/>
</dbReference>
<dbReference type="GO" id="GO:0042802">
    <property type="term" value="F:identical protein binding"/>
    <property type="evidence" value="ECO:0007669"/>
    <property type="project" value="UniProtKB-ARBA"/>
</dbReference>
<dbReference type="GO" id="GO:0046872">
    <property type="term" value="F:metal ion binding"/>
    <property type="evidence" value="ECO:0007669"/>
    <property type="project" value="UniProtKB-KW"/>
</dbReference>
<protein>
    <recommendedName>
        <fullName evidence="10">tRNA modification GTPase MnmE</fullName>
        <ecNumber evidence="10">3.6.-.-</ecNumber>
    </recommendedName>
</protein>
<dbReference type="InterPro" id="IPR018948">
    <property type="entry name" value="GTP-bd_TrmE_N"/>
</dbReference>
<feature type="domain" description="TrmE-type G" evidence="13">
    <location>
        <begin position="276"/>
        <end position="430"/>
    </location>
</feature>
<feature type="binding site" evidence="10">
    <location>
        <position position="311"/>
    </location>
    <ligand>
        <name>Mg(2+)</name>
        <dbReference type="ChEBI" id="CHEBI:18420"/>
    </ligand>
</feature>
<dbReference type="InterPro" id="IPR025867">
    <property type="entry name" value="MnmE_helical"/>
</dbReference>
<feature type="binding site" evidence="10">
    <location>
        <position position="143"/>
    </location>
    <ligand>
        <name>(6S)-5-formyl-5,6,7,8-tetrahydrofolate</name>
        <dbReference type="ChEBI" id="CHEBI:57457"/>
    </ligand>
</feature>
<name>H9U9Y2_FERPD</name>
<dbReference type="Gene3D" id="3.40.50.300">
    <property type="entry name" value="P-loop containing nucleotide triphosphate hydrolases"/>
    <property type="match status" value="1"/>
</dbReference>
<dbReference type="eggNOG" id="COG0486">
    <property type="taxonomic scope" value="Bacteria"/>
</dbReference>
<reference evidence="14" key="1">
    <citation type="submission" date="2012-03" db="EMBL/GenBank/DDBJ databases">
        <title>Complete sequence of Fervidobacterium pennivorans DSM 9078.</title>
        <authorList>
            <consortium name="US DOE Joint Genome Institute"/>
            <person name="Lucas S."/>
            <person name="Han J."/>
            <person name="Lapidus A."/>
            <person name="Cheng J.-F."/>
            <person name="Goodwin L."/>
            <person name="Pitluck S."/>
            <person name="Peters L."/>
            <person name="Ovchinnikova G."/>
            <person name="Lu M."/>
            <person name="Detter J.C."/>
            <person name="Han C."/>
            <person name="Tapia R."/>
            <person name="Land M."/>
            <person name="Hauser L."/>
            <person name="Kyrpides N."/>
            <person name="Ivanova N."/>
            <person name="Pagani I."/>
            <person name="Noll K.M."/>
            <person name="Woyke T."/>
        </authorList>
    </citation>
    <scope>NUCLEOTIDE SEQUENCE</scope>
    <source>
        <strain evidence="14">DSM 9078</strain>
    </source>
</reference>
<dbReference type="Proteomes" id="UP000007384">
    <property type="component" value="Chromosome"/>
</dbReference>
<keyword evidence="15" id="KW-1185">Reference proteome</keyword>
<feature type="binding site" evidence="10">
    <location>
        <position position="307"/>
    </location>
    <ligand>
        <name>K(+)</name>
        <dbReference type="ChEBI" id="CHEBI:29103"/>
    </ligand>
</feature>
<evidence type="ECO:0000256" key="8">
    <source>
        <dbReference type="ARBA" id="ARBA00022958"/>
    </source>
</evidence>
<keyword evidence="7 10" id="KW-0460">Magnesium</keyword>
<dbReference type="EMBL" id="CP003260">
    <property type="protein sequence ID" value="AFG34325.1"/>
    <property type="molecule type" value="Genomic_DNA"/>
</dbReference>
<evidence type="ECO:0000256" key="6">
    <source>
        <dbReference type="ARBA" id="ARBA00022801"/>
    </source>
</evidence>
<evidence type="ECO:0000256" key="10">
    <source>
        <dbReference type="HAMAP-Rule" id="MF_00379"/>
    </source>
</evidence>
<evidence type="ECO:0000256" key="1">
    <source>
        <dbReference type="ARBA" id="ARBA00011043"/>
    </source>
</evidence>
<comment type="function">
    <text evidence="10">Exhibits a very high intrinsic GTPase hydrolysis rate. Involved in the addition of a carboxymethylaminomethyl (cmnm) group at the wobble position (U34) of certain tRNAs, forming tRNA-cmnm(5)s(2)U34.</text>
</comment>
<dbReference type="PROSITE" id="PS50052">
    <property type="entry name" value="GUANYLATE_KINASE_2"/>
    <property type="match status" value="1"/>
</dbReference>
<dbReference type="Pfam" id="PF10396">
    <property type="entry name" value="TrmE_N"/>
    <property type="match status" value="1"/>
</dbReference>
<keyword evidence="2 10" id="KW-0963">Cytoplasm</keyword>
<dbReference type="InterPro" id="IPR027266">
    <property type="entry name" value="TrmE/GcvT-like"/>
</dbReference>
<dbReference type="NCBIfam" id="TIGR00450">
    <property type="entry name" value="mnmE_trmE_thdF"/>
    <property type="match status" value="1"/>
</dbReference>
<feature type="binding site" evidence="10">
    <location>
        <position position="305"/>
    </location>
    <ligand>
        <name>K(+)</name>
        <dbReference type="ChEBI" id="CHEBI:29103"/>
    </ligand>
</feature>
<dbReference type="InterPro" id="IPR008144">
    <property type="entry name" value="Guanylate_kin-like_dom"/>
</dbReference>
<feature type="binding site" evidence="10">
    <location>
        <begin position="286"/>
        <end position="291"/>
    </location>
    <ligand>
        <name>GTP</name>
        <dbReference type="ChEBI" id="CHEBI:37565"/>
    </ligand>
</feature>
<comment type="subunit">
    <text evidence="10">Homodimer. Heterotetramer of two MnmE and two MnmG subunits.</text>
</comment>
<evidence type="ECO:0000259" key="12">
    <source>
        <dbReference type="PROSITE" id="PS50052"/>
    </source>
</evidence>
<sequence length="508" mass="56889">MVQGRLVKTFWKDRGWLERATFFVNMFHGIIENRFFYCDTLTGECKMVEMERVEELKMLENDGNTRDTIVAIATPPGVGAIGIVRASGPHSWRILEECVRKDIGTERKVRYGNFYDSDGNIIDEVLFVGFKAPRSYTGEDMVEVYCHGGILVTQKILEEFIKKGARLARNGEFTRRAFLNGKIDLIKAEAILQIIEAKSEESLKLAIDNLKGKLSGEVSAIRKMLIDVLSKIEVTIDYGDDIEIPREEIVRDIENAVQFLSEKLAHADKGIHITTGVTLAIVGKPNVGKSTLLNRLLVEDRAIVTDIPGTTRDVIKGEIKIRGIHFVISDTAGIRETEDVVEKIGIERAIREASQADVVLFLLDATTGFTKEDEYILNIIKDSNFIAVWNKTDIGNKFSKVSKDGDDVYISASTGKGLRTLENKIIERARPLIEDGQLSHVTTRRQLEHLKIVYQHLKKALKSLSGGYPVDIVSIDIQNALSELDKLLGTNFTDDLLDNIFANFCVGK</sequence>
<keyword evidence="6 10" id="KW-0378">Hydrolase</keyword>
<dbReference type="AlphaFoldDB" id="H9U9Y2"/>
<feature type="binding site" evidence="10">
    <location>
        <position position="85"/>
    </location>
    <ligand>
        <name>(6S)-5-formyl-5,6,7,8-tetrahydrofolate</name>
        <dbReference type="ChEBI" id="CHEBI:57457"/>
    </ligand>
</feature>
<keyword evidence="8 10" id="KW-0630">Potassium</keyword>
<dbReference type="CDD" id="cd04164">
    <property type="entry name" value="trmE"/>
    <property type="match status" value="1"/>
</dbReference>
<evidence type="ECO:0000256" key="4">
    <source>
        <dbReference type="ARBA" id="ARBA00022723"/>
    </source>
</evidence>
<dbReference type="Gene3D" id="1.20.120.430">
    <property type="entry name" value="tRNA modification GTPase MnmE domain 2"/>
    <property type="match status" value="1"/>
</dbReference>
<dbReference type="SUPFAM" id="SSF52540">
    <property type="entry name" value="P-loop containing nucleoside triphosphate hydrolases"/>
    <property type="match status" value="1"/>
</dbReference>
<dbReference type="PANTHER" id="PTHR42714:SF2">
    <property type="entry name" value="TRNA MODIFICATION GTPASE GTPBP3, MITOCHONDRIAL"/>
    <property type="match status" value="1"/>
</dbReference>
<keyword evidence="4 10" id="KW-0479">Metal-binding</keyword>
<dbReference type="PATRIC" id="fig|771875.3.peg.181"/>
<evidence type="ECO:0000256" key="11">
    <source>
        <dbReference type="RuleBase" id="RU003313"/>
    </source>
</evidence>
<keyword evidence="5 10" id="KW-0547">Nucleotide-binding</keyword>
<dbReference type="InterPro" id="IPR005225">
    <property type="entry name" value="Small_GTP-bd"/>
</dbReference>
<organism evidence="14 15">
    <name type="scientific">Fervidobacterium pennivorans (strain DSM 9078 / Ven5)</name>
    <dbReference type="NCBI Taxonomy" id="771875"/>
    <lineage>
        <taxon>Bacteria</taxon>
        <taxon>Thermotogati</taxon>
        <taxon>Thermotogota</taxon>
        <taxon>Thermotogae</taxon>
        <taxon>Thermotogales</taxon>
        <taxon>Fervidobacteriaceae</taxon>
        <taxon>Fervidobacterium</taxon>
    </lineage>
</organism>
<feature type="domain" description="Guanylate kinase-like" evidence="12">
    <location>
        <begin position="276"/>
        <end position="489"/>
    </location>
</feature>
<feature type="binding site" evidence="10">
    <location>
        <position position="310"/>
    </location>
    <ligand>
        <name>K(+)</name>
        <dbReference type="ChEBI" id="CHEBI:29103"/>
    </ligand>
</feature>
<feature type="binding site" evidence="10">
    <location>
        <position position="182"/>
    </location>
    <ligand>
        <name>(6S)-5-formyl-5,6,7,8-tetrahydrofolate</name>
        <dbReference type="ChEBI" id="CHEBI:57457"/>
    </ligand>
</feature>